<organism evidence="11 12">
    <name type="scientific">Thermosipho ferrireducens</name>
    <dbReference type="NCBI Taxonomy" id="2571116"/>
    <lineage>
        <taxon>Bacteria</taxon>
        <taxon>Thermotogati</taxon>
        <taxon>Thermotogota</taxon>
        <taxon>Thermotogae</taxon>
        <taxon>Thermotogales</taxon>
        <taxon>Fervidobacteriaceae</taxon>
        <taxon>Thermosipho</taxon>
    </lineage>
</organism>
<dbReference type="CDD" id="cd06225">
    <property type="entry name" value="HAMP"/>
    <property type="match status" value="1"/>
</dbReference>
<dbReference type="CDD" id="cd12912">
    <property type="entry name" value="PDC2_MCP_like"/>
    <property type="match status" value="1"/>
</dbReference>
<dbReference type="InterPro" id="IPR033462">
    <property type="entry name" value="Cache_3-Cache_2"/>
</dbReference>
<evidence type="ECO:0000259" key="10">
    <source>
        <dbReference type="PROSITE" id="PS50885"/>
    </source>
</evidence>
<dbReference type="PROSITE" id="PS50885">
    <property type="entry name" value="HAMP"/>
    <property type="match status" value="1"/>
</dbReference>
<dbReference type="InterPro" id="IPR004089">
    <property type="entry name" value="MCPsignal_dom"/>
</dbReference>
<evidence type="ECO:0000256" key="4">
    <source>
        <dbReference type="ARBA" id="ARBA00029447"/>
    </source>
</evidence>
<evidence type="ECO:0000256" key="2">
    <source>
        <dbReference type="ARBA" id="ARBA00022519"/>
    </source>
</evidence>
<evidence type="ECO:0000256" key="7">
    <source>
        <dbReference type="SAM" id="Phobius"/>
    </source>
</evidence>
<keyword evidence="7" id="KW-0472">Membrane</keyword>
<evidence type="ECO:0000313" key="11">
    <source>
        <dbReference type="EMBL" id="QTA38436.1"/>
    </source>
</evidence>
<evidence type="ECO:0000259" key="9">
    <source>
        <dbReference type="PROSITE" id="PS50192"/>
    </source>
</evidence>
<evidence type="ECO:0000256" key="5">
    <source>
        <dbReference type="PROSITE-ProRule" id="PRU00284"/>
    </source>
</evidence>
<dbReference type="Pfam" id="PF00015">
    <property type="entry name" value="MCPsignal"/>
    <property type="match status" value="1"/>
</dbReference>
<feature type="domain" description="T-SNARE coiled-coil homology" evidence="9">
    <location>
        <begin position="561"/>
        <end position="623"/>
    </location>
</feature>
<feature type="domain" description="Methyl-accepting transducer" evidence="8">
    <location>
        <begin position="374"/>
        <end position="610"/>
    </location>
</feature>
<dbReference type="Gene3D" id="3.30.450.20">
    <property type="entry name" value="PAS domain"/>
    <property type="match status" value="1"/>
</dbReference>
<sequence>MKLQAKLILSLVLVGILATFISVFTASFIAFKHLKGAAGEINSLVLDSISKDIEVTISEKIDPLYKYGTGGSLSPYLMNVTSELGRKQLGWGVRNAESAMKKVGYVGVYLILKDGSVFSSKGEIEAEVPHSVNDVLEGVKEYTLEVPFVFNGENTIAIITPVKDFAGNIVAALVGFYPQTLLQDAIKGLKIGENGYIVILHKTLVVAHPDESYVNKLDIAKEKGLESVAEALKKSKGNVEYTFNGEKEFASFVEVDDLPIKIMAIIPYGEVIGKAVMIINTGILVGVLIAIGAGVLAYFVSKSIAKPIIEISNIARKVAENDLTVELKEKKGKDEITQLNNAFKMLIDSFKRTVGEVMKLGAQVSSVSQLMDELVEESNKASAEAAETVRTATMQIQDVAAATEEANSGMEEIASGAQNIANYSENLAGGAEDMKGRAEESSKKMEELREVIRLISKTMGESLESVKEMEKSSNQIGEIVETITNIAEQTNLLALNAAIEAARAGEAGRGFAVVADEIRKLAEESRGATQKIAEILEGIRGQAKVVAKTTEDVNEKVEKSVDSVDEVSKSMGQLLNKIEEISVMTNDLAATAEEQSGAAEEVSAAIDRVTGNVVEVEEKIKEMASQVEKQATQIGDVKKYSDELTDAVEELNNYLRSFKM</sequence>
<dbReference type="Proteomes" id="UP000671862">
    <property type="component" value="Chromosome"/>
</dbReference>
<evidence type="ECO:0000256" key="3">
    <source>
        <dbReference type="ARBA" id="ARBA00023224"/>
    </source>
</evidence>
<gene>
    <name evidence="11" type="ORF">JYK00_02615</name>
</gene>
<dbReference type="CDD" id="cd11386">
    <property type="entry name" value="MCP_signal"/>
    <property type="match status" value="1"/>
</dbReference>
<dbReference type="PROSITE" id="PS50111">
    <property type="entry name" value="CHEMOTAXIS_TRANSDUC_2"/>
    <property type="match status" value="1"/>
</dbReference>
<keyword evidence="12" id="KW-1185">Reference proteome</keyword>
<dbReference type="Pfam" id="PF17201">
    <property type="entry name" value="Cache_3-Cache_2"/>
    <property type="match status" value="1"/>
</dbReference>
<evidence type="ECO:0000259" key="8">
    <source>
        <dbReference type="PROSITE" id="PS50111"/>
    </source>
</evidence>
<comment type="similarity">
    <text evidence="4">Belongs to the methyl-accepting chemotaxis (MCP) protein family.</text>
</comment>
<dbReference type="RefSeq" id="WP_207567155.1">
    <property type="nucleotide sequence ID" value="NZ_CP071446.1"/>
</dbReference>
<keyword evidence="2" id="KW-1003">Cell membrane</keyword>
<keyword evidence="3 5" id="KW-0807">Transducer</keyword>
<dbReference type="SMART" id="SM00283">
    <property type="entry name" value="MA"/>
    <property type="match status" value="1"/>
</dbReference>
<dbReference type="EMBL" id="CP071446">
    <property type="protein sequence ID" value="QTA38436.1"/>
    <property type="molecule type" value="Genomic_DNA"/>
</dbReference>
<name>A0ABX7S978_9BACT</name>
<evidence type="ECO:0000313" key="12">
    <source>
        <dbReference type="Proteomes" id="UP000671862"/>
    </source>
</evidence>
<dbReference type="InterPro" id="IPR000727">
    <property type="entry name" value="T_SNARE_dom"/>
</dbReference>
<reference evidence="11 12" key="1">
    <citation type="submission" date="2021-03" db="EMBL/GenBank/DDBJ databases">
        <title>Thermosipho ferrireducens sp.nov., an anaerobic thermophilic iron-reducing bacterium isolated from a deep-sea hydrothermal sulfide deposits.</title>
        <authorList>
            <person name="Zeng X."/>
            <person name="Chen Y."/>
            <person name="Shao Z."/>
        </authorList>
    </citation>
    <scope>NUCLEOTIDE SEQUENCE [LARGE SCALE GENOMIC DNA]</scope>
    <source>
        <strain evidence="11 12">JL129W03</strain>
    </source>
</reference>
<keyword evidence="7" id="KW-1133">Transmembrane helix</keyword>
<proteinExistence type="inferred from homology"/>
<dbReference type="PROSITE" id="PS50192">
    <property type="entry name" value="T_SNARE"/>
    <property type="match status" value="1"/>
</dbReference>
<dbReference type="Pfam" id="PF00672">
    <property type="entry name" value="HAMP"/>
    <property type="match status" value="1"/>
</dbReference>
<dbReference type="PANTHER" id="PTHR32089:SF112">
    <property type="entry name" value="LYSOZYME-LIKE PROTEIN-RELATED"/>
    <property type="match status" value="1"/>
</dbReference>
<feature type="transmembrane region" description="Helical" evidence="7">
    <location>
        <begin position="7"/>
        <end position="31"/>
    </location>
</feature>
<dbReference type="SUPFAM" id="SSF58104">
    <property type="entry name" value="Methyl-accepting chemotaxis protein (MCP) signaling domain"/>
    <property type="match status" value="1"/>
</dbReference>
<keyword evidence="7" id="KW-0812">Transmembrane</keyword>
<feature type="transmembrane region" description="Helical" evidence="7">
    <location>
        <begin position="275"/>
        <end position="300"/>
    </location>
</feature>
<dbReference type="InterPro" id="IPR003660">
    <property type="entry name" value="HAMP_dom"/>
</dbReference>
<keyword evidence="2" id="KW-0997">Cell inner membrane</keyword>
<dbReference type="SMART" id="SM00304">
    <property type="entry name" value="HAMP"/>
    <property type="match status" value="2"/>
</dbReference>
<feature type="coiled-coil region" evidence="6">
    <location>
        <begin position="606"/>
        <end position="657"/>
    </location>
</feature>
<dbReference type="Gene3D" id="1.10.287.950">
    <property type="entry name" value="Methyl-accepting chemotaxis protein"/>
    <property type="match status" value="1"/>
</dbReference>
<dbReference type="Gene3D" id="6.10.340.10">
    <property type="match status" value="1"/>
</dbReference>
<dbReference type="PANTHER" id="PTHR32089">
    <property type="entry name" value="METHYL-ACCEPTING CHEMOTAXIS PROTEIN MCPB"/>
    <property type="match status" value="1"/>
</dbReference>
<keyword evidence="6" id="KW-0175">Coiled coil</keyword>
<evidence type="ECO:0000256" key="6">
    <source>
        <dbReference type="SAM" id="Coils"/>
    </source>
</evidence>
<comment type="subcellular location">
    <subcellularLocation>
        <location evidence="1">Cell inner membrane</location>
        <topology evidence="1">Multi-pass membrane protein</topology>
    </subcellularLocation>
</comment>
<protein>
    <submittedName>
        <fullName evidence="11">Methyl-accepting chemotaxis protein</fullName>
    </submittedName>
</protein>
<accession>A0ABX7S978</accession>
<feature type="domain" description="HAMP" evidence="10">
    <location>
        <begin position="302"/>
        <end position="355"/>
    </location>
</feature>
<evidence type="ECO:0000256" key="1">
    <source>
        <dbReference type="ARBA" id="ARBA00004429"/>
    </source>
</evidence>